<dbReference type="VEuPathDB" id="ToxoDB:BESB_011250"/>
<dbReference type="PANTHER" id="PTHR31353:SF1">
    <property type="entry name" value="PROTEIN FAM98B"/>
    <property type="match status" value="1"/>
</dbReference>
<proteinExistence type="inferred from homology"/>
<feature type="region of interest" description="Disordered" evidence="2">
    <location>
        <begin position="25"/>
        <end position="48"/>
    </location>
</feature>
<dbReference type="GO" id="GO:0072669">
    <property type="term" value="C:tRNA-splicing ligase complex"/>
    <property type="evidence" value="ECO:0007669"/>
    <property type="project" value="TreeGrafter"/>
</dbReference>
<gene>
    <name evidence="3" type="ORF">BESB_011250</name>
</gene>
<keyword evidence="4" id="KW-1185">Reference proteome</keyword>
<dbReference type="Pfam" id="PF10239">
    <property type="entry name" value="DUF2465"/>
    <property type="match status" value="1"/>
</dbReference>
<feature type="region of interest" description="Disordered" evidence="2">
    <location>
        <begin position="396"/>
        <end position="521"/>
    </location>
</feature>
<protein>
    <submittedName>
        <fullName evidence="3">Uncharacterized protein</fullName>
    </submittedName>
</protein>
<evidence type="ECO:0000313" key="4">
    <source>
        <dbReference type="Proteomes" id="UP000224006"/>
    </source>
</evidence>
<sequence>MVFWPPKRRQNSSFSGSARTVFYVEGDKKRARSPPPTQLEQAPPTRTLRESELKRLAKMVAARVAVSIEELHSSLAACYETINNRPTTGCSQQEVLLLLQDNCFFPVVEQIWREIELLEGRSLKGHEQEQLVDFIRSRGYLLPEGVTPEALRDFAFKRVLLYNLLIDIQTCRLLAKKRLTTRLSFPSAALLGGVRTPEADAAERAQASLEAVKAIARAAEVPADSCASLHEAVQKGVLPQASQKLRGRAVEPSSQALVPALPAEALPDGALLKDIATITKVLDRGYQLRRRVMLGRLDVTIQAFLWSKKAAENEAAIATLLQGMMGWREALLNKHVNVYDVFAVDKSLLTSRLSLPISRTADPSKAVLPIKTLIIGPVPDRGGIPEGYTMQQIRSDVRRANESMRQRDSDRRPAFSGRGRGGGHWRGGGHRSDFTSRDQFSFSQSSSGSRGRGYEATANAAKGSFEKRGRDARSAPSRGGDDRQFRSFQNQPGRGRGVGGRGGGGFGGRVADRPATWSSAR</sequence>
<dbReference type="KEGG" id="bbes:BESB_011250"/>
<comment type="similarity">
    <text evidence="1">Belongs to the FAM98 family.</text>
</comment>
<dbReference type="EMBL" id="NWUJ01000001">
    <property type="protein sequence ID" value="PFH38783.1"/>
    <property type="molecule type" value="Genomic_DNA"/>
</dbReference>
<evidence type="ECO:0000313" key="3">
    <source>
        <dbReference type="EMBL" id="PFH38783.1"/>
    </source>
</evidence>
<dbReference type="STRING" id="94643.A0A2A9MQV7"/>
<dbReference type="AlphaFoldDB" id="A0A2A9MQV7"/>
<reference evidence="3 4" key="1">
    <citation type="submission" date="2017-09" db="EMBL/GenBank/DDBJ databases">
        <title>Genome sequencing of Besnoitia besnoiti strain Bb-Ger1.</title>
        <authorList>
            <person name="Schares G."/>
            <person name="Venepally P."/>
            <person name="Lorenzi H.A."/>
        </authorList>
    </citation>
    <scope>NUCLEOTIDE SEQUENCE [LARGE SCALE GENOMIC DNA]</scope>
    <source>
        <strain evidence="3 4">Bb-Ger1</strain>
    </source>
</reference>
<dbReference type="RefSeq" id="XP_029222792.1">
    <property type="nucleotide sequence ID" value="XM_029359879.1"/>
</dbReference>
<feature type="compositionally biased region" description="Low complexity" evidence="2">
    <location>
        <begin position="437"/>
        <end position="449"/>
    </location>
</feature>
<dbReference type="Proteomes" id="UP000224006">
    <property type="component" value="Chromosome I"/>
</dbReference>
<comment type="caution">
    <text evidence="3">The sequence shown here is derived from an EMBL/GenBank/DDBJ whole genome shotgun (WGS) entry which is preliminary data.</text>
</comment>
<dbReference type="PANTHER" id="PTHR31353">
    <property type="entry name" value="FAM98"/>
    <property type="match status" value="1"/>
</dbReference>
<dbReference type="GeneID" id="40306187"/>
<feature type="compositionally biased region" description="Gly residues" evidence="2">
    <location>
        <begin position="494"/>
        <end position="508"/>
    </location>
</feature>
<dbReference type="InterPro" id="IPR018797">
    <property type="entry name" value="FAM98"/>
</dbReference>
<evidence type="ECO:0000256" key="2">
    <source>
        <dbReference type="SAM" id="MobiDB-lite"/>
    </source>
</evidence>
<name>A0A2A9MQV7_BESBE</name>
<organism evidence="3 4">
    <name type="scientific">Besnoitia besnoiti</name>
    <name type="common">Apicomplexan protozoan</name>
    <dbReference type="NCBI Taxonomy" id="94643"/>
    <lineage>
        <taxon>Eukaryota</taxon>
        <taxon>Sar</taxon>
        <taxon>Alveolata</taxon>
        <taxon>Apicomplexa</taxon>
        <taxon>Conoidasida</taxon>
        <taxon>Coccidia</taxon>
        <taxon>Eucoccidiorida</taxon>
        <taxon>Eimeriorina</taxon>
        <taxon>Sarcocystidae</taxon>
        <taxon>Besnoitia</taxon>
    </lineage>
</organism>
<accession>A0A2A9MQV7</accession>
<evidence type="ECO:0000256" key="1">
    <source>
        <dbReference type="ARBA" id="ARBA00007218"/>
    </source>
</evidence>
<dbReference type="OrthoDB" id="5863171at2759"/>
<feature type="compositionally biased region" description="Basic and acidic residues" evidence="2">
    <location>
        <begin position="464"/>
        <end position="485"/>
    </location>
</feature>
<feature type="compositionally biased region" description="Basic and acidic residues" evidence="2">
    <location>
        <begin position="396"/>
        <end position="413"/>
    </location>
</feature>